<protein>
    <submittedName>
        <fullName evidence="1">Uncharacterized protein</fullName>
    </submittedName>
</protein>
<comment type="caution">
    <text evidence="1">The sequence shown here is derived from an EMBL/GenBank/DDBJ whole genome shotgun (WGS) entry which is preliminary data.</text>
</comment>
<dbReference type="Proteomes" id="UP000036367">
    <property type="component" value="Unassembled WGS sequence"/>
</dbReference>
<name>A0A0J1BAP4_RHOIS</name>
<evidence type="ECO:0000313" key="2">
    <source>
        <dbReference type="Proteomes" id="UP000036367"/>
    </source>
</evidence>
<evidence type="ECO:0000313" key="1">
    <source>
        <dbReference type="EMBL" id="KLU03603.1"/>
    </source>
</evidence>
<sequence>MREWPTASFNIARGIAPGAEEHAPILANGQIQFKTCGLMLAVGQPIVLRSRSLGRCPWLR</sequence>
<dbReference type="EMBL" id="LECT01000035">
    <property type="protein sequence ID" value="KLU03603.1"/>
    <property type="molecule type" value="Genomic_DNA"/>
</dbReference>
<reference evidence="1" key="1">
    <citation type="submission" date="2015-05" db="EMBL/GenBank/DDBJ databases">
        <title>Permanent draft genome of Rhodopirellula islandicus K833.</title>
        <authorList>
            <person name="Kizina J."/>
            <person name="Richter M."/>
            <person name="Glockner F.O."/>
            <person name="Harder J."/>
        </authorList>
    </citation>
    <scope>NUCLEOTIDE SEQUENCE [LARGE SCALE GENOMIC DNA]</scope>
    <source>
        <strain evidence="1">K833</strain>
    </source>
</reference>
<accession>A0A0J1BAP4</accession>
<organism evidence="1 2">
    <name type="scientific">Rhodopirellula islandica</name>
    <dbReference type="NCBI Taxonomy" id="595434"/>
    <lineage>
        <taxon>Bacteria</taxon>
        <taxon>Pseudomonadati</taxon>
        <taxon>Planctomycetota</taxon>
        <taxon>Planctomycetia</taxon>
        <taxon>Pirellulales</taxon>
        <taxon>Pirellulaceae</taxon>
        <taxon>Rhodopirellula</taxon>
    </lineage>
</organism>
<keyword evidence="2" id="KW-1185">Reference proteome</keyword>
<dbReference type="PATRIC" id="fig|595434.4.peg.4170"/>
<gene>
    <name evidence="1" type="ORF">RISK_004394</name>
</gene>
<proteinExistence type="predicted"/>
<dbReference type="AlphaFoldDB" id="A0A0J1BAP4"/>